<reference evidence="2 3" key="1">
    <citation type="submission" date="2019-07" db="EMBL/GenBank/DDBJ databases">
        <title>Lentzea xizangensis sp. nov., isolated from Qinghai-Tibetan Plateau Soils.</title>
        <authorList>
            <person name="Huang J."/>
        </authorList>
    </citation>
    <scope>NUCLEOTIDE SEQUENCE [LARGE SCALE GENOMIC DNA]</scope>
    <source>
        <strain evidence="2 3">FXJ1.1311</strain>
    </source>
</reference>
<dbReference type="CDD" id="cd00093">
    <property type="entry name" value="HTH_XRE"/>
    <property type="match status" value="1"/>
</dbReference>
<dbReference type="InterPro" id="IPR011990">
    <property type="entry name" value="TPR-like_helical_dom_sf"/>
</dbReference>
<dbReference type="InterPro" id="IPR010982">
    <property type="entry name" value="Lambda_DNA-bd_dom_sf"/>
</dbReference>
<dbReference type="OrthoDB" id="3831424at2"/>
<dbReference type="PROSITE" id="PS50943">
    <property type="entry name" value="HTH_CROC1"/>
    <property type="match status" value="1"/>
</dbReference>
<keyword evidence="3" id="KW-1185">Reference proteome</keyword>
<name>A0A563EHP4_9PSEU</name>
<proteinExistence type="predicted"/>
<dbReference type="InterPro" id="IPR001387">
    <property type="entry name" value="Cro/C1-type_HTH"/>
</dbReference>
<protein>
    <submittedName>
        <fullName evidence="2">Helix-turn-helix transcriptional regulator</fullName>
    </submittedName>
</protein>
<accession>A0A563EHP4</accession>
<evidence type="ECO:0000259" key="1">
    <source>
        <dbReference type="PROSITE" id="PS50943"/>
    </source>
</evidence>
<dbReference type="SUPFAM" id="SSF47413">
    <property type="entry name" value="lambda repressor-like DNA-binding domains"/>
    <property type="match status" value="1"/>
</dbReference>
<dbReference type="Gene3D" id="1.25.40.10">
    <property type="entry name" value="Tetratricopeptide repeat domain"/>
    <property type="match status" value="1"/>
</dbReference>
<evidence type="ECO:0000313" key="3">
    <source>
        <dbReference type="Proteomes" id="UP000316639"/>
    </source>
</evidence>
<dbReference type="SUPFAM" id="SSF48452">
    <property type="entry name" value="TPR-like"/>
    <property type="match status" value="1"/>
</dbReference>
<dbReference type="AlphaFoldDB" id="A0A563EHP4"/>
<dbReference type="EMBL" id="VOBR01000037">
    <property type="protein sequence ID" value="TWP46014.1"/>
    <property type="molecule type" value="Genomic_DNA"/>
</dbReference>
<sequence length="386" mass="42084">MRLASARKAAGYTQEGLAEALRVDRSAVFRWEAGKSEPLPYQQPKLARLLGISTRQLDELLHGATEVPADTRQPHDRVAHALQHPGSVDLTTAAQLRQDVHGLDERYDRAPSTSLLAETGQCLGQIGFLRTHVTANRVRRELFAVEAECATLMGQLVWDASQRRDHSTARGYFDQAIHAAKQLNDPAAEGLALLRKSFVALYGDKDAEAGLSLTRQTAATTKTTSHVLTGLAVLHAAEAHAMLGQQAECEQALEAAEHHFGRISEVDAAFELYSPTQHGRLAGSCYLFLNKAKQAQPILEATARELRDRSKSQAIVLGNLSLAHLRQGELDGAATVLHQAVDVVEQTWGGGGLNIVFGACRELQPWRNEVVVQDVYDRVMALMAAT</sequence>
<comment type="caution">
    <text evidence="2">The sequence shown here is derived from an EMBL/GenBank/DDBJ whole genome shotgun (WGS) entry which is preliminary data.</text>
</comment>
<feature type="domain" description="HTH cro/C1-type" evidence="1">
    <location>
        <begin position="3"/>
        <end position="57"/>
    </location>
</feature>
<organism evidence="2 3">
    <name type="scientific">Lentzea tibetensis</name>
    <dbReference type="NCBI Taxonomy" id="2591470"/>
    <lineage>
        <taxon>Bacteria</taxon>
        <taxon>Bacillati</taxon>
        <taxon>Actinomycetota</taxon>
        <taxon>Actinomycetes</taxon>
        <taxon>Pseudonocardiales</taxon>
        <taxon>Pseudonocardiaceae</taxon>
        <taxon>Lentzea</taxon>
    </lineage>
</organism>
<dbReference type="Gene3D" id="1.10.260.40">
    <property type="entry name" value="lambda repressor-like DNA-binding domains"/>
    <property type="match status" value="1"/>
</dbReference>
<evidence type="ECO:0000313" key="2">
    <source>
        <dbReference type="EMBL" id="TWP46014.1"/>
    </source>
</evidence>
<dbReference type="Proteomes" id="UP000316639">
    <property type="component" value="Unassembled WGS sequence"/>
</dbReference>
<dbReference type="Pfam" id="PF01381">
    <property type="entry name" value="HTH_3"/>
    <property type="match status" value="1"/>
</dbReference>
<dbReference type="GO" id="GO:0003677">
    <property type="term" value="F:DNA binding"/>
    <property type="evidence" value="ECO:0007669"/>
    <property type="project" value="InterPro"/>
</dbReference>
<gene>
    <name evidence="2" type="ORF">FKR81_37630</name>
</gene>
<dbReference type="SMART" id="SM00530">
    <property type="entry name" value="HTH_XRE"/>
    <property type="match status" value="1"/>
</dbReference>